<sequence>MALGRRHGSQMKGGDEELGLGFVPVTRSLSRKRILVSSNTESSSPSSVLRTPLKRRCGEMVEEKAEKSMLEAMPQDILIRILCGVDHDDLKQLFHVSNTIRDATLIAKKSHFAFSTPSKVQTFRSPLDPEESSGFDDLQTPDAPKQSRHFRSRLRGRRLSGIAIALFSSDEE</sequence>
<proteinExistence type="predicted"/>
<dbReference type="InterPro" id="IPR045286">
    <property type="entry name" value="FBS1-like"/>
</dbReference>
<feature type="region of interest" description="Disordered" evidence="1">
    <location>
        <begin position="123"/>
        <end position="151"/>
    </location>
</feature>
<dbReference type="PANTHER" id="PTHR34049:SF1">
    <property type="entry name" value="F-BOX PROTEIN SKIP27"/>
    <property type="match status" value="1"/>
</dbReference>
<evidence type="ECO:0000313" key="3">
    <source>
        <dbReference type="Proteomes" id="UP000288805"/>
    </source>
</evidence>
<evidence type="ECO:0000256" key="1">
    <source>
        <dbReference type="SAM" id="MobiDB-lite"/>
    </source>
</evidence>
<name>A0A438JI48_VITVI</name>
<protein>
    <submittedName>
        <fullName evidence="2">F-box protein</fullName>
    </submittedName>
</protein>
<accession>A0A438JI48</accession>
<organism evidence="2 3">
    <name type="scientific">Vitis vinifera</name>
    <name type="common">Grape</name>
    <dbReference type="NCBI Taxonomy" id="29760"/>
    <lineage>
        <taxon>Eukaryota</taxon>
        <taxon>Viridiplantae</taxon>
        <taxon>Streptophyta</taxon>
        <taxon>Embryophyta</taxon>
        <taxon>Tracheophyta</taxon>
        <taxon>Spermatophyta</taxon>
        <taxon>Magnoliopsida</taxon>
        <taxon>eudicotyledons</taxon>
        <taxon>Gunneridae</taxon>
        <taxon>Pentapetalae</taxon>
        <taxon>rosids</taxon>
        <taxon>Vitales</taxon>
        <taxon>Vitaceae</taxon>
        <taxon>Viteae</taxon>
        <taxon>Vitis</taxon>
    </lineage>
</organism>
<reference evidence="2 3" key="1">
    <citation type="journal article" date="2018" name="PLoS Genet.">
        <title>Population sequencing reveals clonal diversity and ancestral inbreeding in the grapevine cultivar Chardonnay.</title>
        <authorList>
            <person name="Roach M.J."/>
            <person name="Johnson D.L."/>
            <person name="Bohlmann J."/>
            <person name="van Vuuren H.J."/>
            <person name="Jones S.J."/>
            <person name="Pretorius I.S."/>
            <person name="Schmidt S.A."/>
            <person name="Borneman A.R."/>
        </authorList>
    </citation>
    <scope>NUCLEOTIDE SEQUENCE [LARGE SCALE GENOMIC DNA]</scope>
    <source>
        <strain evidence="3">cv. Chardonnay</strain>
        <tissue evidence="2">Leaf</tissue>
    </source>
</reference>
<gene>
    <name evidence="2" type="primary">VvCHDp000590_0</name>
    <name evidence="2" type="ORF">CK203_014279</name>
</gene>
<comment type="caution">
    <text evidence="2">The sequence shown here is derived from an EMBL/GenBank/DDBJ whole genome shotgun (WGS) entry which is preliminary data.</text>
</comment>
<dbReference type="PANTHER" id="PTHR34049">
    <property type="entry name" value="F-BOX PROTEIN SKIP27"/>
    <property type="match status" value="1"/>
</dbReference>
<dbReference type="AlphaFoldDB" id="A0A438JI48"/>
<evidence type="ECO:0000313" key="2">
    <source>
        <dbReference type="EMBL" id="RVX08627.1"/>
    </source>
</evidence>
<dbReference type="EMBL" id="QGNW01000041">
    <property type="protein sequence ID" value="RVX08627.1"/>
    <property type="molecule type" value="Genomic_DNA"/>
</dbReference>
<dbReference type="Proteomes" id="UP000288805">
    <property type="component" value="Unassembled WGS sequence"/>
</dbReference>